<keyword evidence="4" id="KW-1185">Reference proteome</keyword>
<name>A0A1L6JE20_9SPHN</name>
<dbReference type="RefSeq" id="WP_066574508.1">
    <property type="nucleotide sequence ID" value="NZ_CP018820.1"/>
</dbReference>
<accession>A0A1L6JE20</accession>
<keyword evidence="1" id="KW-1133">Transmembrane helix</keyword>
<reference evidence="4" key="2">
    <citation type="submission" date="2016-12" db="EMBL/GenBank/DDBJ databases">
        <title>Whole genome sequencing of Sphingomonas sp. ABOJV.</title>
        <authorList>
            <person name="Conlan S."/>
            <person name="Thomas P.J."/>
            <person name="Mullikin J."/>
            <person name="Palmore T.N."/>
            <person name="Frank K.M."/>
            <person name="Segre J.A."/>
        </authorList>
    </citation>
    <scope>NUCLEOTIDE SEQUENCE [LARGE SCALE GENOMIC DNA]</scope>
    <source>
        <strain evidence="4">ABOJV</strain>
    </source>
</reference>
<dbReference type="Proteomes" id="UP000185161">
    <property type="component" value="Chromosome"/>
</dbReference>
<keyword evidence="1" id="KW-0472">Membrane</keyword>
<evidence type="ECO:0000256" key="1">
    <source>
        <dbReference type="SAM" id="Phobius"/>
    </source>
</evidence>
<dbReference type="STRING" id="93064.BRX40_18070"/>
<keyword evidence="1" id="KW-0812">Transmembrane</keyword>
<protein>
    <submittedName>
        <fullName evidence="2">Uncharacterized protein</fullName>
    </submittedName>
</protein>
<feature type="transmembrane region" description="Helical" evidence="1">
    <location>
        <begin position="35"/>
        <end position="54"/>
    </location>
</feature>
<dbReference type="EMBL" id="QQWO01000007">
    <property type="protein sequence ID" value="RSV03551.1"/>
    <property type="molecule type" value="Genomic_DNA"/>
</dbReference>
<reference evidence="2" key="1">
    <citation type="submission" date="2016-12" db="EMBL/GenBank/DDBJ databases">
        <title>Whole genome sequencing of Sphingomonas koreensis.</title>
        <authorList>
            <person name="Conlan S."/>
            <person name="Thomas P.J."/>
            <person name="Mullikin J."/>
            <person name="Palmore T.N."/>
            <person name="Frank K.M."/>
            <person name="Segre J.A."/>
        </authorList>
    </citation>
    <scope>NUCLEOTIDE SEQUENCE</scope>
    <source>
        <strain evidence="2">ABOJV</strain>
    </source>
</reference>
<evidence type="ECO:0000313" key="3">
    <source>
        <dbReference type="EMBL" id="RSV03551.1"/>
    </source>
</evidence>
<gene>
    <name evidence="2" type="ORF">BRX40_18070</name>
    <name evidence="3" type="ORF">CA257_10075</name>
</gene>
<dbReference type="EMBL" id="CP018820">
    <property type="protein sequence ID" value="APR54067.1"/>
    <property type="molecule type" value="Genomic_DNA"/>
</dbReference>
<dbReference type="AlphaFoldDB" id="A0A1L6JE20"/>
<dbReference type="GeneID" id="44134468"/>
<evidence type="ECO:0000313" key="5">
    <source>
        <dbReference type="Proteomes" id="UP000286681"/>
    </source>
</evidence>
<evidence type="ECO:0000313" key="2">
    <source>
        <dbReference type="EMBL" id="APR54067.1"/>
    </source>
</evidence>
<sequence length="70" mass="7285">MRVLVEALHIAAGIAVALLIAAVSAWAYPLAARDVWLVTAVAILCVIGMGVAPMRRAMAADRAKRNASDA</sequence>
<dbReference type="KEGG" id="skr:BRX40_18070"/>
<proteinExistence type="predicted"/>
<dbReference type="Proteomes" id="UP000286681">
    <property type="component" value="Unassembled WGS sequence"/>
</dbReference>
<evidence type="ECO:0000313" key="4">
    <source>
        <dbReference type="Proteomes" id="UP000185161"/>
    </source>
</evidence>
<reference evidence="3 5" key="3">
    <citation type="submission" date="2018-07" db="EMBL/GenBank/DDBJ databases">
        <title>Genomic and Epidemiologic Investigation of an Indolent Hospital Outbreak.</title>
        <authorList>
            <person name="Johnson R.C."/>
            <person name="Deming C."/>
            <person name="Conlan S."/>
            <person name="Zellmer C.J."/>
            <person name="Michelin A.V."/>
            <person name="Lee-Lin S."/>
            <person name="Thomas P.J."/>
            <person name="Park M."/>
            <person name="Weingarten R.A."/>
            <person name="Less J."/>
            <person name="Dekker J.P."/>
            <person name="Frank K.M."/>
            <person name="Musser K.A."/>
            <person name="Mcquiston J.R."/>
            <person name="Henderson D.K."/>
            <person name="Lau A.F."/>
            <person name="Palmore T.N."/>
            <person name="Segre J.A."/>
        </authorList>
    </citation>
    <scope>NUCLEOTIDE SEQUENCE [LARGE SCALE GENOMIC DNA]</scope>
    <source>
        <strain evidence="3 5">SK-NIH.Env10_0317</strain>
    </source>
</reference>
<organism evidence="2 4">
    <name type="scientific">Sphingomonas koreensis</name>
    <dbReference type="NCBI Taxonomy" id="93064"/>
    <lineage>
        <taxon>Bacteria</taxon>
        <taxon>Pseudomonadati</taxon>
        <taxon>Pseudomonadota</taxon>
        <taxon>Alphaproteobacteria</taxon>
        <taxon>Sphingomonadales</taxon>
        <taxon>Sphingomonadaceae</taxon>
        <taxon>Sphingomonas</taxon>
    </lineage>
</organism>
<feature type="transmembrane region" description="Helical" evidence="1">
    <location>
        <begin position="7"/>
        <end position="29"/>
    </location>
</feature>